<evidence type="ECO:0000256" key="1">
    <source>
        <dbReference type="SAM" id="SignalP"/>
    </source>
</evidence>
<dbReference type="EMBL" id="CP054139">
    <property type="protein sequence ID" value="QKJ32036.1"/>
    <property type="molecule type" value="Genomic_DNA"/>
</dbReference>
<accession>A0A7D4UGN1</accession>
<organism evidence="2 3">
    <name type="scientific">Mucilaginibacter mali</name>
    <dbReference type="NCBI Taxonomy" id="2740462"/>
    <lineage>
        <taxon>Bacteria</taxon>
        <taxon>Pseudomonadati</taxon>
        <taxon>Bacteroidota</taxon>
        <taxon>Sphingobacteriia</taxon>
        <taxon>Sphingobacteriales</taxon>
        <taxon>Sphingobacteriaceae</taxon>
        <taxon>Mucilaginibacter</taxon>
    </lineage>
</organism>
<keyword evidence="3" id="KW-1185">Reference proteome</keyword>
<dbReference type="Proteomes" id="UP000505355">
    <property type="component" value="Chromosome"/>
</dbReference>
<dbReference type="RefSeq" id="WP_173416688.1">
    <property type="nucleotide sequence ID" value="NZ_CP054139.1"/>
</dbReference>
<name>A0A7D4UGN1_9SPHI</name>
<dbReference type="KEGG" id="mmab:HQ865_20465"/>
<dbReference type="Pfam" id="PF14054">
    <property type="entry name" value="DUF4249"/>
    <property type="match status" value="1"/>
</dbReference>
<proteinExistence type="predicted"/>
<feature type="signal peptide" evidence="1">
    <location>
        <begin position="1"/>
        <end position="20"/>
    </location>
</feature>
<dbReference type="InterPro" id="IPR025345">
    <property type="entry name" value="DUF4249"/>
</dbReference>
<reference evidence="2 3" key="1">
    <citation type="submission" date="2020-05" db="EMBL/GenBank/DDBJ databases">
        <title>Mucilaginibacter mali sp. nov.</title>
        <authorList>
            <person name="Kim H.S."/>
            <person name="Lee K.C."/>
            <person name="Suh M.K."/>
            <person name="Kim J.-S."/>
            <person name="Han K.-I."/>
            <person name="Eom M.K."/>
            <person name="Shin Y.K."/>
            <person name="Lee J.-S."/>
        </authorList>
    </citation>
    <scope>NUCLEOTIDE SEQUENCE [LARGE SCALE GENOMIC DNA]</scope>
    <source>
        <strain evidence="2 3">G2-14</strain>
    </source>
</reference>
<keyword evidence="1" id="KW-0732">Signal</keyword>
<evidence type="ECO:0000313" key="2">
    <source>
        <dbReference type="EMBL" id="QKJ32036.1"/>
    </source>
</evidence>
<feature type="chain" id="PRO_5028874181" evidence="1">
    <location>
        <begin position="21"/>
        <end position="377"/>
    </location>
</feature>
<dbReference type="AlphaFoldDB" id="A0A7D4UGN1"/>
<gene>
    <name evidence="2" type="ORF">HQ865_20465</name>
</gene>
<sequence>MAILWAVACKKLYTPSFANATTSILVVEGTINNGTDSTIIKLTRSNKITDTGSVKVELNAVLTVEDNQGGTYALKETGNGNYGTGALSLNTGRQYRLRIKTTDGLVYLSDYEAVKNAPPIDTVGYTIKSDGLSVFSGAHDPTGNTQYYRWSYQETWRFHTMYNSEYVTNGTAIVPRTQQVYYCFGNYSSSNIILASTTKQTRDVLTNFTVADVSSGSEKLTIRYSILVKAYALTQKAYEFWDNMRRNTETLGSIFDQQSSAPVGNIHCESNPDVPVVGFISAGTIQTKRIFIDRAELPKLWEYVNPYPCESQSLYYVDPKASGNDLVTQLLVPIGSMLIPYKAIGDPPVTIKGFFSAYKDCVDCSLRGTTTQPSFWK</sequence>
<evidence type="ECO:0000313" key="3">
    <source>
        <dbReference type="Proteomes" id="UP000505355"/>
    </source>
</evidence>
<protein>
    <submittedName>
        <fullName evidence="2">DUF4249 domain-containing protein</fullName>
    </submittedName>
</protein>